<dbReference type="RefSeq" id="WP_090636311.1">
    <property type="nucleotide sequence ID" value="NZ_CVRB01000003.1"/>
</dbReference>
<dbReference type="Proteomes" id="UP000199087">
    <property type="component" value="Unassembled WGS sequence"/>
</dbReference>
<feature type="transmembrane region" description="Helical" evidence="1">
    <location>
        <begin position="68"/>
        <end position="90"/>
    </location>
</feature>
<feature type="transmembrane region" description="Helical" evidence="1">
    <location>
        <begin position="5"/>
        <end position="24"/>
    </location>
</feature>
<reference evidence="3" key="1">
    <citation type="submission" date="2015-05" db="EMBL/GenBank/DDBJ databases">
        <authorList>
            <person name="Urmite Genomes"/>
        </authorList>
    </citation>
    <scope>NUCLEOTIDE SEQUENCE [LARGE SCALE GENOMIC DNA]</scope>
    <source>
        <strain evidence="3">LF1</strain>
    </source>
</reference>
<proteinExistence type="predicted"/>
<sequence length="121" mass="12938">MGIKFIKISVVYFVIGVLIGMYMSMAEKFTFTPVHVHINLLGWMSMALAGLIYVAFPAAAGTTMAKVHFWLHNIGLPIMMIALAFLVSGAENATPAVAVGSTLVVLGVIIFAINIIKNVKG</sequence>
<dbReference type="EMBL" id="CVRB01000003">
    <property type="protein sequence ID" value="CRK83596.1"/>
    <property type="molecule type" value="Genomic_DNA"/>
</dbReference>
<keyword evidence="1" id="KW-0472">Membrane</keyword>
<evidence type="ECO:0000313" key="3">
    <source>
        <dbReference type="Proteomes" id="UP000199087"/>
    </source>
</evidence>
<organism evidence="2 3">
    <name type="scientific">Neobacillus massiliamazoniensis</name>
    <dbReference type="NCBI Taxonomy" id="1499688"/>
    <lineage>
        <taxon>Bacteria</taxon>
        <taxon>Bacillati</taxon>
        <taxon>Bacillota</taxon>
        <taxon>Bacilli</taxon>
        <taxon>Bacillales</taxon>
        <taxon>Bacillaceae</taxon>
        <taxon>Neobacillus</taxon>
    </lineage>
</organism>
<evidence type="ECO:0000313" key="2">
    <source>
        <dbReference type="EMBL" id="CRK83596.1"/>
    </source>
</evidence>
<accession>A0A0U1P031</accession>
<protein>
    <recommendedName>
        <fullName evidence="4">Cytochrome-c oxidase</fullName>
    </recommendedName>
</protein>
<keyword evidence="1" id="KW-0812">Transmembrane</keyword>
<evidence type="ECO:0008006" key="4">
    <source>
        <dbReference type="Google" id="ProtNLM"/>
    </source>
</evidence>
<dbReference type="AlphaFoldDB" id="A0A0U1P031"/>
<name>A0A0U1P031_9BACI</name>
<dbReference type="InterPro" id="IPR036927">
    <property type="entry name" value="Cyt_c_oxase-like_su1_sf"/>
</dbReference>
<feature type="transmembrane region" description="Helical" evidence="1">
    <location>
        <begin position="36"/>
        <end position="56"/>
    </location>
</feature>
<feature type="transmembrane region" description="Helical" evidence="1">
    <location>
        <begin position="96"/>
        <end position="116"/>
    </location>
</feature>
<keyword evidence="3" id="KW-1185">Reference proteome</keyword>
<dbReference type="Gene3D" id="1.20.210.10">
    <property type="entry name" value="Cytochrome c oxidase-like, subunit I domain"/>
    <property type="match status" value="1"/>
</dbReference>
<dbReference type="STRING" id="1499688.BN000_03568"/>
<dbReference type="OrthoDB" id="9808748at2"/>
<keyword evidence="1" id="KW-1133">Transmembrane helix</keyword>
<dbReference type="SUPFAM" id="SSF81442">
    <property type="entry name" value="Cytochrome c oxidase subunit I-like"/>
    <property type="match status" value="1"/>
</dbReference>
<gene>
    <name evidence="2" type="ORF">BN000_03568</name>
</gene>
<evidence type="ECO:0000256" key="1">
    <source>
        <dbReference type="SAM" id="Phobius"/>
    </source>
</evidence>